<dbReference type="EMBL" id="NQVE01000050">
    <property type="protein sequence ID" value="RAL51337.1"/>
    <property type="molecule type" value="Genomic_DNA"/>
</dbReference>
<comment type="caution">
    <text evidence="2">The sequence shown here is derived from an EMBL/GenBank/DDBJ whole genome shotgun (WGS) entry which is preliminary data.</text>
</comment>
<dbReference type="Proteomes" id="UP000249390">
    <property type="component" value="Unassembled WGS sequence"/>
</dbReference>
<name>A0A328E068_9ASTE</name>
<accession>A0A328E068</accession>
<evidence type="ECO:0000313" key="3">
    <source>
        <dbReference type="Proteomes" id="UP000249390"/>
    </source>
</evidence>
<evidence type="ECO:0000259" key="1">
    <source>
        <dbReference type="PROSITE" id="PS51352"/>
    </source>
</evidence>
<dbReference type="PANTHER" id="PTHR10438">
    <property type="entry name" value="THIOREDOXIN"/>
    <property type="match status" value="1"/>
</dbReference>
<evidence type="ECO:0000313" key="2">
    <source>
        <dbReference type="EMBL" id="RAL51337.1"/>
    </source>
</evidence>
<dbReference type="Gene3D" id="3.40.30.10">
    <property type="entry name" value="Glutaredoxin"/>
    <property type="match status" value="1"/>
</dbReference>
<protein>
    <recommendedName>
        <fullName evidence="1">Thioredoxin domain-containing protein</fullName>
    </recommendedName>
</protein>
<dbReference type="InterPro" id="IPR050620">
    <property type="entry name" value="Thioredoxin_H-type-like"/>
</dbReference>
<dbReference type="CDD" id="cd02947">
    <property type="entry name" value="TRX_family"/>
    <property type="match status" value="1"/>
</dbReference>
<dbReference type="SUPFAM" id="SSF52833">
    <property type="entry name" value="Thioredoxin-like"/>
    <property type="match status" value="1"/>
</dbReference>
<sequence length="144" mass="15906">MLFILHGAMLDSGEDEEGKNNRGSSELGGGNVHLVTTMEKWEEMISQANKSAQIVLVNFSASWCNPCRLAAPAYRDLADKYTSVMFITVDVDKLAEFSSSWDIKATPTFFILKEGRNMDKLVGGSKQELEKKILSMVEPIATPS</sequence>
<gene>
    <name evidence="2" type="ORF">DM860_010839</name>
</gene>
<dbReference type="PRINTS" id="PR00421">
    <property type="entry name" value="THIOREDOXIN"/>
</dbReference>
<feature type="domain" description="Thioredoxin" evidence="1">
    <location>
        <begin position="2"/>
        <end position="138"/>
    </location>
</feature>
<dbReference type="AlphaFoldDB" id="A0A328E068"/>
<dbReference type="PROSITE" id="PS51352">
    <property type="entry name" value="THIOREDOXIN_2"/>
    <property type="match status" value="1"/>
</dbReference>
<dbReference type="PANTHER" id="PTHR10438:SF394">
    <property type="entry name" value="THIOREDOXIN-LIKE PROTEIN CXXS2-RELATED"/>
    <property type="match status" value="1"/>
</dbReference>
<organism evidence="2 3">
    <name type="scientific">Cuscuta australis</name>
    <dbReference type="NCBI Taxonomy" id="267555"/>
    <lineage>
        <taxon>Eukaryota</taxon>
        <taxon>Viridiplantae</taxon>
        <taxon>Streptophyta</taxon>
        <taxon>Embryophyta</taxon>
        <taxon>Tracheophyta</taxon>
        <taxon>Spermatophyta</taxon>
        <taxon>Magnoliopsida</taxon>
        <taxon>eudicotyledons</taxon>
        <taxon>Gunneridae</taxon>
        <taxon>Pentapetalae</taxon>
        <taxon>asterids</taxon>
        <taxon>lamiids</taxon>
        <taxon>Solanales</taxon>
        <taxon>Convolvulaceae</taxon>
        <taxon>Cuscuteae</taxon>
        <taxon>Cuscuta</taxon>
        <taxon>Cuscuta subgen. Grammica</taxon>
        <taxon>Cuscuta sect. Cleistogrammica</taxon>
    </lineage>
</organism>
<proteinExistence type="predicted"/>
<reference evidence="2 3" key="1">
    <citation type="submission" date="2018-06" db="EMBL/GenBank/DDBJ databases">
        <title>The Genome of Cuscuta australis (Dodder) Provides Insight into the Evolution of Plant Parasitism.</title>
        <authorList>
            <person name="Liu H."/>
        </authorList>
    </citation>
    <scope>NUCLEOTIDE SEQUENCE [LARGE SCALE GENOMIC DNA]</scope>
    <source>
        <strain evidence="3">cv. Yunnan</strain>
        <tissue evidence="2">Vines</tissue>
    </source>
</reference>
<dbReference type="InterPro" id="IPR036249">
    <property type="entry name" value="Thioredoxin-like_sf"/>
</dbReference>
<dbReference type="Pfam" id="PF00085">
    <property type="entry name" value="Thioredoxin"/>
    <property type="match status" value="1"/>
</dbReference>
<dbReference type="InterPro" id="IPR013766">
    <property type="entry name" value="Thioredoxin_domain"/>
</dbReference>
<keyword evidence="3" id="KW-1185">Reference proteome</keyword>